<sequence>ITTKLNLPPKLEELTSYIKDNIPDIATQVPITDYDTATQTIRAIQDHFSFTLILNYLTNLPDLPQPE</sequence>
<name>A0ABN7VRR4_GIGMA</name>
<dbReference type="EMBL" id="CAJVQB010020689">
    <property type="protein sequence ID" value="CAG8795125.1"/>
    <property type="molecule type" value="Genomic_DNA"/>
</dbReference>
<reference evidence="1 2" key="1">
    <citation type="submission" date="2021-06" db="EMBL/GenBank/DDBJ databases">
        <authorList>
            <person name="Kallberg Y."/>
            <person name="Tangrot J."/>
            <person name="Rosling A."/>
        </authorList>
    </citation>
    <scope>NUCLEOTIDE SEQUENCE [LARGE SCALE GENOMIC DNA]</scope>
    <source>
        <strain evidence="1 2">120-4 pot B 10/14</strain>
    </source>
</reference>
<proteinExistence type="predicted"/>
<evidence type="ECO:0000313" key="1">
    <source>
        <dbReference type="EMBL" id="CAG8795125.1"/>
    </source>
</evidence>
<organism evidence="1 2">
    <name type="scientific">Gigaspora margarita</name>
    <dbReference type="NCBI Taxonomy" id="4874"/>
    <lineage>
        <taxon>Eukaryota</taxon>
        <taxon>Fungi</taxon>
        <taxon>Fungi incertae sedis</taxon>
        <taxon>Mucoromycota</taxon>
        <taxon>Glomeromycotina</taxon>
        <taxon>Glomeromycetes</taxon>
        <taxon>Diversisporales</taxon>
        <taxon>Gigasporaceae</taxon>
        <taxon>Gigaspora</taxon>
    </lineage>
</organism>
<accession>A0ABN7VRR4</accession>
<keyword evidence="2" id="KW-1185">Reference proteome</keyword>
<protein>
    <submittedName>
        <fullName evidence="1">36262_t:CDS:1</fullName>
    </submittedName>
</protein>
<gene>
    <name evidence="1" type="ORF">GMARGA_LOCUS21921</name>
</gene>
<dbReference type="Proteomes" id="UP000789901">
    <property type="component" value="Unassembled WGS sequence"/>
</dbReference>
<feature type="non-terminal residue" evidence="1">
    <location>
        <position position="1"/>
    </location>
</feature>
<comment type="caution">
    <text evidence="1">The sequence shown here is derived from an EMBL/GenBank/DDBJ whole genome shotgun (WGS) entry which is preliminary data.</text>
</comment>
<evidence type="ECO:0000313" key="2">
    <source>
        <dbReference type="Proteomes" id="UP000789901"/>
    </source>
</evidence>